<evidence type="ECO:0000313" key="1">
    <source>
        <dbReference type="EMBL" id="GFO18278.1"/>
    </source>
</evidence>
<reference evidence="1 2" key="1">
    <citation type="journal article" date="2021" name="Elife">
        <title>Chloroplast acquisition without the gene transfer in kleptoplastic sea slugs, Plakobranchus ocellatus.</title>
        <authorList>
            <person name="Maeda T."/>
            <person name="Takahashi S."/>
            <person name="Yoshida T."/>
            <person name="Shimamura S."/>
            <person name="Takaki Y."/>
            <person name="Nagai Y."/>
            <person name="Toyoda A."/>
            <person name="Suzuki Y."/>
            <person name="Arimoto A."/>
            <person name="Ishii H."/>
            <person name="Satoh N."/>
            <person name="Nishiyama T."/>
            <person name="Hasebe M."/>
            <person name="Maruyama T."/>
            <person name="Minagawa J."/>
            <person name="Obokata J."/>
            <person name="Shigenobu S."/>
        </authorList>
    </citation>
    <scope>NUCLEOTIDE SEQUENCE [LARGE SCALE GENOMIC DNA]</scope>
</reference>
<dbReference type="Proteomes" id="UP000735302">
    <property type="component" value="Unassembled WGS sequence"/>
</dbReference>
<evidence type="ECO:0000313" key="2">
    <source>
        <dbReference type="Proteomes" id="UP000735302"/>
    </source>
</evidence>
<accession>A0AAV4BF95</accession>
<comment type="caution">
    <text evidence="1">The sequence shown here is derived from an EMBL/GenBank/DDBJ whole genome shotgun (WGS) entry which is preliminary data.</text>
</comment>
<protein>
    <submittedName>
        <fullName evidence="1">Uncharacterized protein</fullName>
    </submittedName>
</protein>
<gene>
    <name evidence="1" type="ORF">PoB_004478300</name>
</gene>
<organism evidence="1 2">
    <name type="scientific">Plakobranchus ocellatus</name>
    <dbReference type="NCBI Taxonomy" id="259542"/>
    <lineage>
        <taxon>Eukaryota</taxon>
        <taxon>Metazoa</taxon>
        <taxon>Spiralia</taxon>
        <taxon>Lophotrochozoa</taxon>
        <taxon>Mollusca</taxon>
        <taxon>Gastropoda</taxon>
        <taxon>Heterobranchia</taxon>
        <taxon>Euthyneura</taxon>
        <taxon>Panpulmonata</taxon>
        <taxon>Sacoglossa</taxon>
        <taxon>Placobranchoidea</taxon>
        <taxon>Plakobranchidae</taxon>
        <taxon>Plakobranchus</taxon>
    </lineage>
</organism>
<name>A0AAV4BF95_9GAST</name>
<dbReference type="AlphaFoldDB" id="A0AAV4BF95"/>
<dbReference type="EMBL" id="BLXT01004946">
    <property type="protein sequence ID" value="GFO18278.1"/>
    <property type="molecule type" value="Genomic_DNA"/>
</dbReference>
<proteinExistence type="predicted"/>
<keyword evidence="2" id="KW-1185">Reference proteome</keyword>
<sequence>MGFHRPLSSPLLQRDNLQDRQRFQNQAYHRPYHLDLSSKSVRPDADIDDHGLPPSTVHCRRPCYRGIISKTVRGFIYLW</sequence>